<evidence type="ECO:0000313" key="4">
    <source>
        <dbReference type="Proteomes" id="UP000278609"/>
    </source>
</evidence>
<feature type="signal peptide" evidence="1">
    <location>
        <begin position="1"/>
        <end position="20"/>
    </location>
</feature>
<reference evidence="3 4" key="1">
    <citation type="submission" date="2018-11" db="EMBL/GenBank/DDBJ databases">
        <title>Genomes From Bacteria Associated with the Canine Oral Cavity: a Test Case for Automated Genome-Based Taxonomic Assignment.</title>
        <authorList>
            <person name="Coil D.A."/>
            <person name="Jospin G."/>
            <person name="Darling A.E."/>
            <person name="Wallis C."/>
            <person name="Davis I.J."/>
            <person name="Harris S."/>
            <person name="Eisen J.A."/>
            <person name="Holcombe L.J."/>
            <person name="O'Flynn C."/>
        </authorList>
    </citation>
    <scope>NUCLEOTIDE SEQUENCE [LARGE SCALE GENOMIC DNA]</scope>
    <source>
        <strain evidence="3 4">OH2617_COT-023</strain>
    </source>
</reference>
<dbReference type="EMBL" id="RQYS01000046">
    <property type="protein sequence ID" value="RRD59331.1"/>
    <property type="molecule type" value="Genomic_DNA"/>
</dbReference>
<dbReference type="AlphaFoldDB" id="A0A3P1XLD3"/>
<dbReference type="InterPro" id="IPR011250">
    <property type="entry name" value="OMP/PagP_B-barrel"/>
</dbReference>
<dbReference type="SUPFAM" id="SSF56925">
    <property type="entry name" value="OMPA-like"/>
    <property type="match status" value="1"/>
</dbReference>
<feature type="domain" description="Outer membrane protein beta-barrel" evidence="2">
    <location>
        <begin position="23"/>
        <end position="196"/>
    </location>
</feature>
<dbReference type="InterPro" id="IPR025665">
    <property type="entry name" value="Beta-barrel_OMP_2"/>
</dbReference>
<protein>
    <submittedName>
        <fullName evidence="3">PorT family protein</fullName>
    </submittedName>
</protein>
<dbReference type="Pfam" id="PF13568">
    <property type="entry name" value="OMP_b-brl_2"/>
    <property type="match status" value="1"/>
</dbReference>
<comment type="caution">
    <text evidence="3">The sequence shown here is derived from an EMBL/GenBank/DDBJ whole genome shotgun (WGS) entry which is preliminary data.</text>
</comment>
<sequence length="223" mass="24589">MKRILILFVLLTAGWPATYAQMTVGGKAGLNVSTITDVSLTFMDKPMEKIDIDYEYRLGMHVGGYAHYRFSSTFGLQTELLYSQMGYKETIPVTDYGGKAYANATAKGLLHYLTLPVLLRFTVPRTGLFLEAGPQAGFLLGNKLSFSADISEEINGNISKKGGIDAQTFDLSAVAGIGYRMNNGLSVSARYIHGFKTSDRRFIPAISQNRAFQFSIAYDIKTF</sequence>
<evidence type="ECO:0000259" key="2">
    <source>
        <dbReference type="Pfam" id="PF13568"/>
    </source>
</evidence>
<dbReference type="Proteomes" id="UP000278609">
    <property type="component" value="Unassembled WGS sequence"/>
</dbReference>
<dbReference type="RefSeq" id="WP_124752140.1">
    <property type="nucleotide sequence ID" value="NZ_RQYS01000046.1"/>
</dbReference>
<proteinExistence type="predicted"/>
<accession>A0A3P1XLD3</accession>
<evidence type="ECO:0000313" key="3">
    <source>
        <dbReference type="EMBL" id="RRD59331.1"/>
    </source>
</evidence>
<keyword evidence="1" id="KW-0732">Signal</keyword>
<evidence type="ECO:0000256" key="1">
    <source>
        <dbReference type="SAM" id="SignalP"/>
    </source>
</evidence>
<feature type="chain" id="PRO_5018255676" evidence="1">
    <location>
        <begin position="21"/>
        <end position="223"/>
    </location>
</feature>
<organism evidence="3 4">
    <name type="scientific">Tannerella forsythia</name>
    <name type="common">Bacteroides forsythus</name>
    <dbReference type="NCBI Taxonomy" id="28112"/>
    <lineage>
        <taxon>Bacteria</taxon>
        <taxon>Pseudomonadati</taxon>
        <taxon>Bacteroidota</taxon>
        <taxon>Bacteroidia</taxon>
        <taxon>Bacteroidales</taxon>
        <taxon>Tannerellaceae</taxon>
        <taxon>Tannerella</taxon>
    </lineage>
</organism>
<gene>
    <name evidence="3" type="ORF">EII40_10150</name>
</gene>
<name>A0A3P1XLD3_TANFO</name>
<dbReference type="OrthoDB" id="1011633at2"/>